<dbReference type="SMART" id="SM00382">
    <property type="entry name" value="AAA"/>
    <property type="match status" value="2"/>
</dbReference>
<keyword evidence="3" id="KW-1185">Reference proteome</keyword>
<feature type="domain" description="KaiC" evidence="1">
    <location>
        <begin position="6"/>
        <end position="240"/>
    </location>
</feature>
<dbReference type="SUPFAM" id="SSF52540">
    <property type="entry name" value="P-loop containing nucleoside triphosphate hydrolases"/>
    <property type="match status" value="2"/>
</dbReference>
<dbReference type="InterPro" id="IPR003593">
    <property type="entry name" value="AAA+_ATPase"/>
</dbReference>
<evidence type="ECO:0000259" key="1">
    <source>
        <dbReference type="PROSITE" id="PS51146"/>
    </source>
</evidence>
<reference evidence="2 3" key="1">
    <citation type="journal article" date="2020" name="Microorganisms">
        <title>Osmotic Adaptation and Compatible Solute Biosynthesis of Phototrophic Bacteria as Revealed from Genome Analyses.</title>
        <authorList>
            <person name="Imhoff J.F."/>
            <person name="Rahn T."/>
            <person name="Kunzel S."/>
            <person name="Keller A."/>
            <person name="Neulinger S.C."/>
        </authorList>
    </citation>
    <scope>NUCLEOTIDE SEQUENCE [LARGE SCALE GENOMIC DNA]</scope>
    <source>
        <strain evidence="2 3">DSM 6210</strain>
    </source>
</reference>
<organism evidence="2 3">
    <name type="scientific">Thiohalocapsa halophila</name>
    <dbReference type="NCBI Taxonomy" id="69359"/>
    <lineage>
        <taxon>Bacteria</taxon>
        <taxon>Pseudomonadati</taxon>
        <taxon>Pseudomonadota</taxon>
        <taxon>Gammaproteobacteria</taxon>
        <taxon>Chromatiales</taxon>
        <taxon>Chromatiaceae</taxon>
        <taxon>Thiohalocapsa</taxon>
    </lineage>
</organism>
<dbReference type="PROSITE" id="PS51146">
    <property type="entry name" value="KAIC"/>
    <property type="match status" value="2"/>
</dbReference>
<dbReference type="InterPro" id="IPR010624">
    <property type="entry name" value="KaiC_dom"/>
</dbReference>
<dbReference type="PANTHER" id="PTHR42926">
    <property type="match status" value="1"/>
</dbReference>
<feature type="domain" description="KaiC" evidence="1">
    <location>
        <begin position="242"/>
        <end position="475"/>
    </location>
</feature>
<name>A0ABS1CMQ5_9GAMM</name>
<dbReference type="PANTHER" id="PTHR42926:SF1">
    <property type="entry name" value="CIRCADIAN CLOCK OSCILLATOR PROTEIN KAIC 1"/>
    <property type="match status" value="1"/>
</dbReference>
<evidence type="ECO:0000313" key="2">
    <source>
        <dbReference type="EMBL" id="MBK1633228.1"/>
    </source>
</evidence>
<dbReference type="InterPro" id="IPR014774">
    <property type="entry name" value="KaiC-like_dom"/>
</dbReference>
<gene>
    <name evidence="2" type="ORF">CKO31_21225</name>
</gene>
<accession>A0ABS1CMQ5</accession>
<proteinExistence type="predicted"/>
<dbReference type="InterPro" id="IPR051347">
    <property type="entry name" value="Circadian_clock_KaiC-rel"/>
</dbReference>
<dbReference type="Proteomes" id="UP000748752">
    <property type="component" value="Unassembled WGS sequence"/>
</dbReference>
<evidence type="ECO:0000313" key="3">
    <source>
        <dbReference type="Proteomes" id="UP000748752"/>
    </source>
</evidence>
<dbReference type="Pfam" id="PF06745">
    <property type="entry name" value="ATPase"/>
    <property type="match status" value="2"/>
</dbReference>
<dbReference type="InterPro" id="IPR027417">
    <property type="entry name" value="P-loop_NTPase"/>
</dbReference>
<protein>
    <recommendedName>
        <fullName evidence="1">KaiC domain-containing protein</fullName>
    </recommendedName>
</protein>
<dbReference type="RefSeq" id="WP_200241333.1">
    <property type="nucleotide sequence ID" value="NZ_NRRV01000073.1"/>
</dbReference>
<dbReference type="EMBL" id="NRRV01000073">
    <property type="protein sequence ID" value="MBK1633228.1"/>
    <property type="molecule type" value="Genomic_DNA"/>
</dbReference>
<dbReference type="PRINTS" id="PR01874">
    <property type="entry name" value="DNAREPAIRADA"/>
</dbReference>
<dbReference type="Gene3D" id="3.40.50.300">
    <property type="entry name" value="P-loop containing nucleotide triphosphate hydrolases"/>
    <property type="match status" value="2"/>
</dbReference>
<comment type="caution">
    <text evidence="2">The sequence shown here is derived from an EMBL/GenBank/DDBJ whole genome shotgun (WGS) entry which is preliminary data.</text>
</comment>
<sequence length="486" mass="52304">MSPALTLIPSGIPGLDDILGGGLRPGHLYFVEGTAGTGKTTLGLQFAREGLHQGESVLFVSLAESVGELHSIAESHGWDLTGLEMRDLAAAGSVHSTALFELSEVELGDRVEALLAEMDAIKPQRLVLDTLAALRALSMQGGEFRRHVERFRSKAQALGTTMLVTDELTGSAELHPRSLAWGVIQLEQRIGDYGPPRRRLWLPKLRGQTYRGGYHDLRILSGGLQVFPRLDSSTVAGGSEPGQIASGVDALDTLLGGGVQRGTSLGIIGPPGCGKSTLVCTYALAAAARGERAVLYLFDESIETLKLRAQSQGMDLDQALASELLLLRQVDPAELSPGELAQELALEVSERGTRIIGLDSLNGYLQAMPDEHFMSLHIHGLLTWLGKHGVLTLVTLAQPSPLTRQEGLAVDLSYITDAVIAQRYFEAYGSFRYALSVIKKRYGDHERAIREFRIGSTGIVVGEPLSEFRGILSGVPEYVGKSQPLL</sequence>